<sequence>MSEKISAELKLAKSKKQSLSKTFEDLETHFNAIASSLRHRYEELESKEQALNSIQTLIEQRLIELDAKEADFEGRLKKLEFDEKKFDEAVRSKVQVEAQDDFDDCVDIRFCVSMDGKRLQLFLNEKKDHEKTGDEVYEAIQMSKDPAKLVLDAMEGFYPPRLKKGDVEFEAGVVRRTCVLLLEQLLRLSPRIRQSVREEAARVAGEWKGKMTVENGDWLEVLGFLLLVGSYGLASDFDGDEILKLFGIVAKHRQAPELCHALGIADKGFWTGTYSSVSHWPELKSFCISMDGNGLRLFLSEHVKEHDAMQSEVFDALQCASDPVKLVLDAMHGFNSWNSDAVKRSKLGASRTSCILLLEQLMRVSPQIEPQMKEAALKIAVDWKSKFLEHNKNPIPVMVLGFLQLLATFELHYSFGVDELFCLLKSGHRLKQAPYLFHIFGLAYKIPQFIRLLIKKKQRIEAIRYIYAFNLAELFPPVDLLKAHVDYSKMHTKKICQEGKYSRLAKNVATKNEVNALTAVVRCIEDYKLESEYPPEILKKRIVQLEKQIKNREGNVPAPASKGQPQKQSGIKRPTCSYLNRSHPKCFSWYCFHCSLDTTTSAASTLVCISRCTKLEHISQHLSSSAGPHAVAGTTLLTPHTSSSAGQYGSGFAANSNSGQFGLAATYFGGRHPGISMPNHYNNSSSANVELSVTMDGKILQMFLNERWKEHDSMHGEVSTALRLSSDPAKLVLDAMQGFYPVHLENGSMDVEVSVIRKSCILLLEQLMKVSPEIKPHVKEGAMKLAFDWMTKMRPAAENYLEVLGFLLLVASYGLASAFDEDELVSLLLIVAQHSQAPELCRVLGLADMIPLSSILHKPVKIKQSLSETIELNNIGASSSVGPWPELKSFCISMDGNGLRLFLNKHVKEHNAMLSEVFDALQCASDPVKIVLDAMQGFNSCNSDAVMRKKLGVNRMSCIVLLEQLMRLSPQITPQMKEEAMKIAVDWKSKFREHNENPVKVLGFLQLVATFELASSFKSDELFCLLKTVYHLEQAPHLCQIFGLAYEIPHFIHKLVKKGQRLMAVRYIYAFNLVDKFPPVPLLKDHVDYSKMHAEKICQKGNYSLPAQDAAIKNEINALMAVLKCIEDHKLKFEYPPEILKKRIVQLQKQKENKEGTAPASASNAQPQKQSGNKRPRTAVSTEATPNAASTIHLIQPPQQPACFLAYQGAPNSSTSATDYGFGCSTPADGHLSSSAGPYAMAGSTRLTPRMSSSAGQCRSGIAANGSTGQFGLAGTYIGGTHPGTSSPNSFIHYYPRDALSGLHDSDIPASFNGYSSPRYHLSPHP</sequence>
<reference evidence="6 7" key="1">
    <citation type="journal article" date="2024" name="Plant J.">
        <title>Genome sequences and population genomics reveal climatic adaptation and genomic divergence between two closely related sweetgum species.</title>
        <authorList>
            <person name="Xu W.Q."/>
            <person name="Ren C.Q."/>
            <person name="Zhang X.Y."/>
            <person name="Comes H.P."/>
            <person name="Liu X.H."/>
            <person name="Li Y.G."/>
            <person name="Kettle C.J."/>
            <person name="Jalonen R."/>
            <person name="Gaisberger H."/>
            <person name="Ma Y.Z."/>
            <person name="Qiu Y.X."/>
        </authorList>
    </citation>
    <scope>NUCLEOTIDE SEQUENCE [LARGE SCALE GENOMIC DNA]</scope>
    <source>
        <strain evidence="6">Hangzhou</strain>
    </source>
</reference>
<dbReference type="PANTHER" id="PTHR31791">
    <property type="entry name" value="FRIGIDA-LIKE PROTEIN 3-RELATED"/>
    <property type="match status" value="1"/>
</dbReference>
<evidence type="ECO:0000256" key="2">
    <source>
        <dbReference type="ARBA" id="ARBA00022473"/>
    </source>
</evidence>
<accession>A0AAP0S9B6</accession>
<keyword evidence="3" id="KW-0221">Differentiation</keyword>
<dbReference type="GO" id="GO:0009908">
    <property type="term" value="P:flower development"/>
    <property type="evidence" value="ECO:0007669"/>
    <property type="project" value="UniProtKB-KW"/>
</dbReference>
<evidence type="ECO:0000256" key="3">
    <source>
        <dbReference type="ARBA" id="ARBA00022782"/>
    </source>
</evidence>
<comment type="similarity">
    <text evidence="1">Belongs to the Frigida family.</text>
</comment>
<dbReference type="Pfam" id="PF07899">
    <property type="entry name" value="Frigida"/>
    <property type="match status" value="4"/>
</dbReference>
<evidence type="ECO:0000256" key="4">
    <source>
        <dbReference type="ARBA" id="ARBA00023089"/>
    </source>
</evidence>
<evidence type="ECO:0000256" key="1">
    <source>
        <dbReference type="ARBA" id="ARBA00008956"/>
    </source>
</evidence>
<comment type="caution">
    <text evidence="6">The sequence shown here is derived from an EMBL/GenBank/DDBJ whole genome shotgun (WGS) entry which is preliminary data.</text>
</comment>
<proteinExistence type="inferred from homology"/>
<evidence type="ECO:0000313" key="7">
    <source>
        <dbReference type="Proteomes" id="UP001415857"/>
    </source>
</evidence>
<feature type="compositionally biased region" description="Polar residues" evidence="5">
    <location>
        <begin position="1160"/>
        <end position="1171"/>
    </location>
</feature>
<protein>
    <recommendedName>
        <fullName evidence="8">FRIGIDA-like protein</fullName>
    </recommendedName>
</protein>
<feature type="region of interest" description="Disordered" evidence="5">
    <location>
        <begin position="1150"/>
        <end position="1186"/>
    </location>
</feature>
<evidence type="ECO:0000313" key="6">
    <source>
        <dbReference type="EMBL" id="KAK9292138.1"/>
    </source>
</evidence>
<name>A0AAP0S9B6_LIQFO</name>
<dbReference type="EMBL" id="JBBPBK010000001">
    <property type="protein sequence ID" value="KAK9292138.1"/>
    <property type="molecule type" value="Genomic_DNA"/>
</dbReference>
<dbReference type="GO" id="GO:0030154">
    <property type="term" value="P:cell differentiation"/>
    <property type="evidence" value="ECO:0007669"/>
    <property type="project" value="UniProtKB-KW"/>
</dbReference>
<keyword evidence="4" id="KW-0287">Flowering</keyword>
<dbReference type="Proteomes" id="UP001415857">
    <property type="component" value="Unassembled WGS sequence"/>
</dbReference>
<evidence type="ECO:0000256" key="5">
    <source>
        <dbReference type="SAM" id="MobiDB-lite"/>
    </source>
</evidence>
<keyword evidence="2" id="KW-0217">Developmental protein</keyword>
<gene>
    <name evidence="6" type="ORF">L1049_020097</name>
</gene>
<dbReference type="PANTHER" id="PTHR31791:SF47">
    <property type="entry name" value="INACTIVE FRIGIDA-LIKE PROTEIN 2"/>
    <property type="match status" value="1"/>
</dbReference>
<dbReference type="InterPro" id="IPR012474">
    <property type="entry name" value="Frigida"/>
</dbReference>
<evidence type="ECO:0008006" key="8">
    <source>
        <dbReference type="Google" id="ProtNLM"/>
    </source>
</evidence>
<keyword evidence="7" id="KW-1185">Reference proteome</keyword>
<organism evidence="6 7">
    <name type="scientific">Liquidambar formosana</name>
    <name type="common">Formosan gum</name>
    <dbReference type="NCBI Taxonomy" id="63359"/>
    <lineage>
        <taxon>Eukaryota</taxon>
        <taxon>Viridiplantae</taxon>
        <taxon>Streptophyta</taxon>
        <taxon>Embryophyta</taxon>
        <taxon>Tracheophyta</taxon>
        <taxon>Spermatophyta</taxon>
        <taxon>Magnoliopsida</taxon>
        <taxon>eudicotyledons</taxon>
        <taxon>Gunneridae</taxon>
        <taxon>Pentapetalae</taxon>
        <taxon>Saxifragales</taxon>
        <taxon>Altingiaceae</taxon>
        <taxon>Liquidambar</taxon>
    </lineage>
</organism>